<keyword evidence="4" id="KW-0804">Transcription</keyword>
<dbReference type="InterPro" id="IPR036388">
    <property type="entry name" value="WH-like_DNA-bd_sf"/>
</dbReference>
<keyword evidence="3 10" id="KW-0238">DNA-binding</keyword>
<dbReference type="SMART" id="SM00347">
    <property type="entry name" value="HTH_MARR"/>
    <property type="match status" value="1"/>
</dbReference>
<name>A0ABX0TYK3_9SPHN</name>
<keyword evidence="11" id="KW-1185">Reference proteome</keyword>
<evidence type="ECO:0000259" key="9">
    <source>
        <dbReference type="PROSITE" id="PS50995"/>
    </source>
</evidence>
<proteinExistence type="inferred from homology"/>
<accession>A0ABX0TYK3</accession>
<organism evidence="10 11">
    <name type="scientific">Sphingomonas vulcanisoli</name>
    <dbReference type="NCBI Taxonomy" id="1658060"/>
    <lineage>
        <taxon>Bacteria</taxon>
        <taxon>Pseudomonadati</taxon>
        <taxon>Pseudomonadota</taxon>
        <taxon>Alphaproteobacteria</taxon>
        <taxon>Sphingomonadales</taxon>
        <taxon>Sphingomonadaceae</taxon>
        <taxon>Sphingomonas</taxon>
    </lineage>
</organism>
<feature type="domain" description="HTH marR-type" evidence="9">
    <location>
        <begin position="12"/>
        <end position="148"/>
    </location>
</feature>
<evidence type="ECO:0000256" key="7">
    <source>
        <dbReference type="ARBA" id="ARBA00047207"/>
    </source>
</evidence>
<feature type="region of interest" description="Disordered" evidence="8">
    <location>
        <begin position="157"/>
        <end position="195"/>
    </location>
</feature>
<evidence type="ECO:0000256" key="2">
    <source>
        <dbReference type="ARBA" id="ARBA00023015"/>
    </source>
</evidence>
<comment type="similarity">
    <text evidence="5">Belongs to the SarZ family.</text>
</comment>
<feature type="compositionally biased region" description="Low complexity" evidence="8">
    <location>
        <begin position="173"/>
        <end position="186"/>
    </location>
</feature>
<dbReference type="Proteomes" id="UP000727456">
    <property type="component" value="Unassembled WGS sequence"/>
</dbReference>
<dbReference type="InterPro" id="IPR000835">
    <property type="entry name" value="HTH_MarR-typ"/>
</dbReference>
<dbReference type="InterPro" id="IPR055166">
    <property type="entry name" value="Transc_reg_Sar_Rot_HTH"/>
</dbReference>
<dbReference type="PANTHER" id="PTHR42756:SF1">
    <property type="entry name" value="TRANSCRIPTIONAL REPRESSOR OF EMRAB OPERON"/>
    <property type="match status" value="1"/>
</dbReference>
<comment type="caution">
    <text evidence="10">The sequence shown here is derived from an EMBL/GenBank/DDBJ whole genome shotgun (WGS) entry which is preliminary data.</text>
</comment>
<dbReference type="PROSITE" id="PS50995">
    <property type="entry name" value="HTH_MARR_2"/>
    <property type="match status" value="1"/>
</dbReference>
<dbReference type="EMBL" id="JAAOZC010000009">
    <property type="protein sequence ID" value="NIJ09289.1"/>
    <property type="molecule type" value="Genomic_DNA"/>
</dbReference>
<dbReference type="SUPFAM" id="SSF46785">
    <property type="entry name" value="Winged helix' DNA-binding domain"/>
    <property type="match status" value="1"/>
</dbReference>
<evidence type="ECO:0000256" key="5">
    <source>
        <dbReference type="ARBA" id="ARBA00046337"/>
    </source>
</evidence>
<protein>
    <recommendedName>
        <fullName evidence="6">HTH-type transcriptional regulator SarZ</fullName>
    </recommendedName>
    <alternativeName>
        <fullName evidence="7">Staphylococcal accessory regulator Z</fullName>
    </alternativeName>
</protein>
<evidence type="ECO:0000256" key="4">
    <source>
        <dbReference type="ARBA" id="ARBA00023163"/>
    </source>
</evidence>
<comment type="subcellular location">
    <subcellularLocation>
        <location evidence="1">Cytoplasm</location>
    </subcellularLocation>
</comment>
<gene>
    <name evidence="10" type="ORF">FHS31_002921</name>
</gene>
<dbReference type="Gene3D" id="1.10.10.10">
    <property type="entry name" value="Winged helix-like DNA-binding domain superfamily/Winged helix DNA-binding domain"/>
    <property type="match status" value="1"/>
</dbReference>
<dbReference type="RefSeq" id="WP_167074756.1">
    <property type="nucleotide sequence ID" value="NZ_JAAOZC010000009.1"/>
</dbReference>
<evidence type="ECO:0000256" key="8">
    <source>
        <dbReference type="SAM" id="MobiDB-lite"/>
    </source>
</evidence>
<dbReference type="GO" id="GO:0003677">
    <property type="term" value="F:DNA binding"/>
    <property type="evidence" value="ECO:0007669"/>
    <property type="project" value="UniProtKB-KW"/>
</dbReference>
<dbReference type="PRINTS" id="PR00598">
    <property type="entry name" value="HTHMARR"/>
</dbReference>
<dbReference type="InterPro" id="IPR036390">
    <property type="entry name" value="WH_DNA-bd_sf"/>
</dbReference>
<keyword evidence="2" id="KW-0805">Transcription regulation</keyword>
<evidence type="ECO:0000256" key="1">
    <source>
        <dbReference type="ARBA" id="ARBA00004496"/>
    </source>
</evidence>
<dbReference type="PANTHER" id="PTHR42756">
    <property type="entry name" value="TRANSCRIPTIONAL REGULATOR, MARR"/>
    <property type="match status" value="1"/>
</dbReference>
<dbReference type="Pfam" id="PF22381">
    <property type="entry name" value="Staph_reg_Sar_Rot"/>
    <property type="match status" value="1"/>
</dbReference>
<evidence type="ECO:0000313" key="10">
    <source>
        <dbReference type="EMBL" id="NIJ09289.1"/>
    </source>
</evidence>
<reference evidence="10 11" key="1">
    <citation type="submission" date="2020-03" db="EMBL/GenBank/DDBJ databases">
        <title>Genomic Encyclopedia of Type Strains, Phase III (KMG-III): the genomes of soil and plant-associated and newly described type strains.</title>
        <authorList>
            <person name="Whitman W."/>
        </authorList>
    </citation>
    <scope>NUCLEOTIDE SEQUENCE [LARGE SCALE GENOMIC DNA]</scope>
    <source>
        <strain evidence="10 11">CECT 8804</strain>
    </source>
</reference>
<evidence type="ECO:0000256" key="6">
    <source>
        <dbReference type="ARBA" id="ARBA00047188"/>
    </source>
</evidence>
<sequence>MTEKAVSKTLFSFELSEHLPYLFKHIHSQLEVASAGQLARFGINVAVWRILAVLWQHDDLSHRELSELTSIEVSTLSRISKSVQRDGLIKRKRTLQDQRTVRVTLTEKGRAIVNDVIPWALGTQADMIAGLSPVDVSNLTRILHVIVENLNRFSTDDDLEIGSPAEPERASRSRPAAPARVTPTALARRKSVSAA</sequence>
<evidence type="ECO:0000313" key="11">
    <source>
        <dbReference type="Proteomes" id="UP000727456"/>
    </source>
</evidence>
<evidence type="ECO:0000256" key="3">
    <source>
        <dbReference type="ARBA" id="ARBA00023125"/>
    </source>
</evidence>